<comment type="caution">
    <text evidence="2">The sequence shown here is derived from an EMBL/GenBank/DDBJ whole genome shotgun (WGS) entry which is preliminary data.</text>
</comment>
<sequence>MPRRFLLERVYTNAEYDAGFPAPLRAVGTMLDAAIDGPPPNPEMKALLSQLSEQPKAPRLS</sequence>
<proteinExistence type="predicted"/>
<evidence type="ECO:0000256" key="1">
    <source>
        <dbReference type="SAM" id="MobiDB-lite"/>
    </source>
</evidence>
<accession>A0ABV7X9E9</accession>
<feature type="region of interest" description="Disordered" evidence="1">
    <location>
        <begin position="33"/>
        <end position="61"/>
    </location>
</feature>
<protein>
    <submittedName>
        <fullName evidence="2">Uncharacterized protein</fullName>
    </submittedName>
</protein>
<organism evidence="2 3">
    <name type="scientific">Sphingoaurantiacus capsulatus</name>
    <dbReference type="NCBI Taxonomy" id="1771310"/>
    <lineage>
        <taxon>Bacteria</taxon>
        <taxon>Pseudomonadati</taxon>
        <taxon>Pseudomonadota</taxon>
        <taxon>Alphaproteobacteria</taxon>
        <taxon>Sphingomonadales</taxon>
        <taxon>Sphingosinicellaceae</taxon>
        <taxon>Sphingoaurantiacus</taxon>
    </lineage>
</organism>
<keyword evidence="3" id="KW-1185">Reference proteome</keyword>
<evidence type="ECO:0000313" key="2">
    <source>
        <dbReference type="EMBL" id="MFC3712755.1"/>
    </source>
</evidence>
<dbReference type="RefSeq" id="WP_380860262.1">
    <property type="nucleotide sequence ID" value="NZ_JBHRXV010000007.1"/>
</dbReference>
<dbReference type="Proteomes" id="UP001595615">
    <property type="component" value="Unassembled WGS sequence"/>
</dbReference>
<name>A0ABV7X9E9_9SPHN</name>
<gene>
    <name evidence="2" type="ORF">ACFOMD_09250</name>
</gene>
<reference evidence="3" key="1">
    <citation type="journal article" date="2019" name="Int. J. Syst. Evol. Microbiol.">
        <title>The Global Catalogue of Microorganisms (GCM) 10K type strain sequencing project: providing services to taxonomists for standard genome sequencing and annotation.</title>
        <authorList>
            <consortium name="The Broad Institute Genomics Platform"/>
            <consortium name="The Broad Institute Genome Sequencing Center for Infectious Disease"/>
            <person name="Wu L."/>
            <person name="Ma J."/>
        </authorList>
    </citation>
    <scope>NUCLEOTIDE SEQUENCE [LARGE SCALE GENOMIC DNA]</scope>
    <source>
        <strain evidence="3">KCTC 42644</strain>
    </source>
</reference>
<dbReference type="EMBL" id="JBHRXV010000007">
    <property type="protein sequence ID" value="MFC3712755.1"/>
    <property type="molecule type" value="Genomic_DNA"/>
</dbReference>
<evidence type="ECO:0000313" key="3">
    <source>
        <dbReference type="Proteomes" id="UP001595615"/>
    </source>
</evidence>